<dbReference type="GO" id="GO:0010133">
    <property type="term" value="P:L-proline catabolic process to L-glutamate"/>
    <property type="evidence" value="ECO:0007669"/>
    <property type="project" value="UniProtKB-UniPathway"/>
</dbReference>
<evidence type="ECO:0000256" key="3">
    <source>
        <dbReference type="ARBA" id="ARBA00022630"/>
    </source>
</evidence>
<evidence type="ECO:0000256" key="4">
    <source>
        <dbReference type="ARBA" id="ARBA00022741"/>
    </source>
</evidence>
<proteinExistence type="predicted"/>
<organism evidence="12 13">
    <name type="scientific">Geovibrio thiophilus</name>
    <dbReference type="NCBI Taxonomy" id="139438"/>
    <lineage>
        <taxon>Bacteria</taxon>
        <taxon>Pseudomonadati</taxon>
        <taxon>Deferribacterota</taxon>
        <taxon>Deferribacteres</taxon>
        <taxon>Deferribacterales</taxon>
        <taxon>Geovibrionaceae</taxon>
        <taxon>Geovibrio</taxon>
    </lineage>
</organism>
<keyword evidence="6" id="KW-0560">Oxidoreductase</keyword>
<dbReference type="InterPro" id="IPR029041">
    <property type="entry name" value="FAD-linked_oxidoreductase-like"/>
</dbReference>
<dbReference type="PANTHER" id="PTHR13914">
    <property type="entry name" value="PROLINE OXIDASE"/>
    <property type="match status" value="1"/>
</dbReference>
<dbReference type="RefSeq" id="WP_128466787.1">
    <property type="nucleotide sequence ID" value="NZ_CP035108.1"/>
</dbReference>
<comment type="cofactor">
    <cofactor evidence="10">
        <name>FAD</name>
        <dbReference type="ChEBI" id="CHEBI:57692"/>
    </cofactor>
    <text evidence="10">Binds 1 FAD per subunit.</text>
</comment>
<reference evidence="12 13" key="1">
    <citation type="submission" date="2019-01" db="EMBL/GenBank/DDBJ databases">
        <title>Geovibrio thiophilus DSM 11263, complete genome.</title>
        <authorList>
            <person name="Spring S."/>
            <person name="Bunk B."/>
            <person name="Sproer C."/>
        </authorList>
    </citation>
    <scope>NUCLEOTIDE SEQUENCE [LARGE SCALE GENOMIC DNA]</scope>
    <source>
        <strain evidence="12 13">DSM 11263</strain>
    </source>
</reference>
<feature type="domain" description="Proline dehydrogenase" evidence="11">
    <location>
        <begin position="38"/>
        <end position="288"/>
    </location>
</feature>
<protein>
    <recommendedName>
        <fullName evidence="2">proline dehydrogenase</fullName>
        <ecNumber evidence="2">1.5.5.2</ecNumber>
    </recommendedName>
</protein>
<feature type="binding site" evidence="9">
    <location>
        <position position="89"/>
    </location>
    <ligand>
        <name>substrate</name>
    </ligand>
</feature>
<evidence type="ECO:0000256" key="5">
    <source>
        <dbReference type="ARBA" id="ARBA00022827"/>
    </source>
</evidence>
<dbReference type="PANTHER" id="PTHR13914:SF0">
    <property type="entry name" value="PROLINE DEHYDROGENASE 1, MITOCHONDRIAL"/>
    <property type="match status" value="1"/>
</dbReference>
<keyword evidence="7" id="KW-0642">Proline metabolism</keyword>
<feature type="binding site" evidence="10">
    <location>
        <position position="124"/>
    </location>
    <ligand>
        <name>FAD</name>
        <dbReference type="ChEBI" id="CHEBI:57692"/>
    </ligand>
</feature>
<evidence type="ECO:0000256" key="10">
    <source>
        <dbReference type="PIRSR" id="PIRSR000196-2"/>
    </source>
</evidence>
<evidence type="ECO:0000313" key="13">
    <source>
        <dbReference type="Proteomes" id="UP000287502"/>
    </source>
</evidence>
<feature type="binding site" evidence="9">
    <location>
        <position position="281"/>
    </location>
    <ligand>
        <name>substrate</name>
    </ligand>
</feature>
<dbReference type="GO" id="GO:0000166">
    <property type="term" value="F:nucleotide binding"/>
    <property type="evidence" value="ECO:0007669"/>
    <property type="project" value="UniProtKB-KW"/>
</dbReference>
<dbReference type="EMBL" id="CP035108">
    <property type="protein sequence ID" value="QAR33501.1"/>
    <property type="molecule type" value="Genomic_DNA"/>
</dbReference>
<evidence type="ECO:0000256" key="7">
    <source>
        <dbReference type="ARBA" id="ARBA00023062"/>
    </source>
</evidence>
<dbReference type="UniPathway" id="UPA00261">
    <property type="reaction ID" value="UER00373"/>
</dbReference>
<evidence type="ECO:0000256" key="8">
    <source>
        <dbReference type="ARBA" id="ARBA00048779"/>
    </source>
</evidence>
<dbReference type="InterPro" id="IPR002872">
    <property type="entry name" value="Proline_DH_dom"/>
</dbReference>
<keyword evidence="4 10" id="KW-0547">Nucleotide-binding</keyword>
<keyword evidence="5 10" id="KW-0274">FAD</keyword>
<dbReference type="AlphaFoldDB" id="A0A3R5XXA7"/>
<name>A0A3R5XXA7_9BACT</name>
<dbReference type="Pfam" id="PF01619">
    <property type="entry name" value="Pro_dh"/>
    <property type="match status" value="1"/>
</dbReference>
<evidence type="ECO:0000256" key="6">
    <source>
        <dbReference type="ARBA" id="ARBA00023002"/>
    </source>
</evidence>
<dbReference type="GO" id="GO:0004657">
    <property type="term" value="F:proline dehydrogenase activity"/>
    <property type="evidence" value="ECO:0007669"/>
    <property type="project" value="UniProtKB-EC"/>
</dbReference>
<dbReference type="KEGG" id="gtl:EP073_08825"/>
<keyword evidence="3" id="KW-0285">Flavoprotein</keyword>
<dbReference type="InterPro" id="IPR008219">
    <property type="entry name" value="PRODH_bac_arc"/>
</dbReference>
<dbReference type="Gene3D" id="3.20.20.220">
    <property type="match status" value="1"/>
</dbReference>
<dbReference type="InterPro" id="IPR015659">
    <property type="entry name" value="Proline_oxidase"/>
</dbReference>
<evidence type="ECO:0000256" key="2">
    <source>
        <dbReference type="ARBA" id="ARBA00012695"/>
    </source>
</evidence>
<evidence type="ECO:0000313" key="12">
    <source>
        <dbReference type="EMBL" id="QAR33501.1"/>
    </source>
</evidence>
<comment type="pathway">
    <text evidence="1">Amino-acid degradation; L-proline degradation into L-glutamate; L-glutamate from L-proline: step 1/2.</text>
</comment>
<sequence>MFNTLIANSMPYMPKAFVGFFAKRYVAGATPEDAFSMTQALNSEGAMGTIDLLGEFTDDINKAKQTVEMYKLVLDNIKTKNLDTNISIKPTAFGILLNQETSTKYMTEVINYAYGKGIFVRIDMENHPYTDYTIDLYLTLSKEMPKSCGTVLQACLKRTQDDIKHITASTEQANIRLCKGIYKEPDEIAYNNRKKVQENFLECLELLFQKKAYVGIATHDDVLINGAMELIKKYKLEKHEYEFQMLLGVRSELRKRLLAEGHRLRIYTPFGEDWLPYSIRRLKENPAIVGSAIKGFLTCGR</sequence>
<evidence type="ECO:0000256" key="9">
    <source>
        <dbReference type="PIRSR" id="PIRSR000196-1"/>
    </source>
</evidence>
<dbReference type="Proteomes" id="UP000287502">
    <property type="component" value="Chromosome"/>
</dbReference>
<evidence type="ECO:0000256" key="1">
    <source>
        <dbReference type="ARBA" id="ARBA00004739"/>
    </source>
</evidence>
<comment type="catalytic activity">
    <reaction evidence="8">
        <text>L-proline + a quinone = (S)-1-pyrroline-5-carboxylate + a quinol + H(+)</text>
        <dbReference type="Rhea" id="RHEA:23784"/>
        <dbReference type="ChEBI" id="CHEBI:15378"/>
        <dbReference type="ChEBI" id="CHEBI:17388"/>
        <dbReference type="ChEBI" id="CHEBI:24646"/>
        <dbReference type="ChEBI" id="CHEBI:60039"/>
        <dbReference type="ChEBI" id="CHEBI:132124"/>
        <dbReference type="EC" id="1.5.5.2"/>
    </reaction>
</comment>
<keyword evidence="13" id="KW-1185">Reference proteome</keyword>
<dbReference type="OrthoDB" id="9773461at2"/>
<accession>A0A3R5XXA7</accession>
<feature type="binding site" evidence="10">
    <location>
        <position position="153"/>
    </location>
    <ligand>
        <name>FAD</name>
        <dbReference type="ChEBI" id="CHEBI:57692"/>
    </ligand>
</feature>
<dbReference type="SUPFAM" id="SSF51730">
    <property type="entry name" value="FAD-linked oxidoreductase"/>
    <property type="match status" value="1"/>
</dbReference>
<feature type="binding site" evidence="10">
    <location>
        <begin position="218"/>
        <end position="219"/>
    </location>
    <ligand>
        <name>FAD</name>
        <dbReference type="ChEBI" id="CHEBI:57692"/>
    </ligand>
</feature>
<dbReference type="PIRSF" id="PIRSF000196">
    <property type="entry name" value="Pro_dehydrog"/>
    <property type="match status" value="1"/>
</dbReference>
<dbReference type="EC" id="1.5.5.2" evidence="2"/>
<feature type="binding site" evidence="9">
    <location>
        <position position="280"/>
    </location>
    <ligand>
        <name>substrate</name>
    </ligand>
</feature>
<evidence type="ECO:0000259" key="11">
    <source>
        <dbReference type="Pfam" id="PF01619"/>
    </source>
</evidence>
<gene>
    <name evidence="12" type="ORF">EP073_08825</name>
</gene>